<dbReference type="SMART" id="SM00322">
    <property type="entry name" value="KH"/>
    <property type="match status" value="1"/>
</dbReference>
<dbReference type="Pfam" id="PF00013">
    <property type="entry name" value="KH_1"/>
    <property type="match status" value="1"/>
</dbReference>
<name>A0A8J5JT97_HOMAM</name>
<proteinExistence type="predicted"/>
<dbReference type="GO" id="GO:0010468">
    <property type="term" value="P:regulation of gene expression"/>
    <property type="evidence" value="ECO:0007669"/>
    <property type="project" value="UniProtKB-ARBA"/>
</dbReference>
<keyword evidence="4" id="KW-1185">Reference proteome</keyword>
<reference evidence="3" key="1">
    <citation type="journal article" date="2021" name="Sci. Adv.">
        <title>The American lobster genome reveals insights on longevity, neural, and immune adaptations.</title>
        <authorList>
            <person name="Polinski J.M."/>
            <person name="Zimin A.V."/>
            <person name="Clark K.F."/>
            <person name="Kohn A.B."/>
            <person name="Sadowski N."/>
            <person name="Timp W."/>
            <person name="Ptitsyn A."/>
            <person name="Khanna P."/>
            <person name="Romanova D.Y."/>
            <person name="Williams P."/>
            <person name="Greenwood S.J."/>
            <person name="Moroz L.L."/>
            <person name="Walt D.R."/>
            <person name="Bodnar A.G."/>
        </authorList>
    </citation>
    <scope>NUCLEOTIDE SEQUENCE</scope>
    <source>
        <strain evidence="3">GMGI-L3</strain>
    </source>
</reference>
<protein>
    <submittedName>
        <fullName evidence="3">Vigilin-like 4</fullName>
    </submittedName>
</protein>
<feature type="domain" description="K Homology" evidence="2">
    <location>
        <begin position="13"/>
        <end position="81"/>
    </location>
</feature>
<dbReference type="SUPFAM" id="SSF54791">
    <property type="entry name" value="Eukaryotic type KH-domain (KH-domain type I)"/>
    <property type="match status" value="1"/>
</dbReference>
<comment type="caution">
    <text evidence="3">The sequence shown here is derived from an EMBL/GenBank/DDBJ whole genome shotgun (WGS) entry which is preliminary data.</text>
</comment>
<evidence type="ECO:0000256" key="1">
    <source>
        <dbReference type="PROSITE-ProRule" id="PRU00117"/>
    </source>
</evidence>
<evidence type="ECO:0000313" key="3">
    <source>
        <dbReference type="EMBL" id="KAG7163767.1"/>
    </source>
</evidence>
<evidence type="ECO:0000313" key="4">
    <source>
        <dbReference type="Proteomes" id="UP000747542"/>
    </source>
</evidence>
<dbReference type="Proteomes" id="UP000747542">
    <property type="component" value="Unassembled WGS sequence"/>
</dbReference>
<accession>A0A8J5JT97</accession>
<dbReference type="GO" id="GO:0003723">
    <property type="term" value="F:RNA binding"/>
    <property type="evidence" value="ECO:0007669"/>
    <property type="project" value="UniProtKB-UniRule"/>
</dbReference>
<dbReference type="AlphaFoldDB" id="A0A8J5JT97"/>
<dbReference type="Gene3D" id="3.30.1370.10">
    <property type="entry name" value="K Homology domain, type 1"/>
    <property type="match status" value="1"/>
</dbReference>
<keyword evidence="1" id="KW-0694">RNA-binding</keyword>
<sequence>MIDEEKERRRVTTPVSRTLSIPKSQHGKIIGHHGQNIRPFIQSLKINIRFPNKNDNNDKVIITGLPNQVDQGINHLLSLVTSFPPCLA</sequence>
<dbReference type="InterPro" id="IPR004087">
    <property type="entry name" value="KH_dom"/>
</dbReference>
<gene>
    <name evidence="3" type="primary">vgl-L4</name>
    <name evidence="3" type="ORF">Hamer_G003019</name>
</gene>
<evidence type="ECO:0000259" key="2">
    <source>
        <dbReference type="SMART" id="SM00322"/>
    </source>
</evidence>
<organism evidence="3 4">
    <name type="scientific">Homarus americanus</name>
    <name type="common">American lobster</name>
    <dbReference type="NCBI Taxonomy" id="6706"/>
    <lineage>
        <taxon>Eukaryota</taxon>
        <taxon>Metazoa</taxon>
        <taxon>Ecdysozoa</taxon>
        <taxon>Arthropoda</taxon>
        <taxon>Crustacea</taxon>
        <taxon>Multicrustacea</taxon>
        <taxon>Malacostraca</taxon>
        <taxon>Eumalacostraca</taxon>
        <taxon>Eucarida</taxon>
        <taxon>Decapoda</taxon>
        <taxon>Pleocyemata</taxon>
        <taxon>Astacidea</taxon>
        <taxon>Nephropoidea</taxon>
        <taxon>Nephropidae</taxon>
        <taxon>Homarus</taxon>
    </lineage>
</organism>
<dbReference type="InterPro" id="IPR004088">
    <property type="entry name" value="KH_dom_type_1"/>
</dbReference>
<dbReference type="PROSITE" id="PS50084">
    <property type="entry name" value="KH_TYPE_1"/>
    <property type="match status" value="1"/>
</dbReference>
<dbReference type="EMBL" id="JAHLQT010026447">
    <property type="protein sequence ID" value="KAG7163767.1"/>
    <property type="molecule type" value="Genomic_DNA"/>
</dbReference>
<dbReference type="InterPro" id="IPR036612">
    <property type="entry name" value="KH_dom_type_1_sf"/>
</dbReference>